<comment type="caution">
    <text evidence="7">The sequence shown here is derived from an EMBL/GenBank/DDBJ whole genome shotgun (WGS) entry which is preliminary data.</text>
</comment>
<dbReference type="SUPFAM" id="SSF51905">
    <property type="entry name" value="FAD/NAD(P)-binding domain"/>
    <property type="match status" value="2"/>
</dbReference>
<dbReference type="Pfam" id="PF07992">
    <property type="entry name" value="Pyr_redox_2"/>
    <property type="match status" value="1"/>
</dbReference>
<evidence type="ECO:0000256" key="1">
    <source>
        <dbReference type="ARBA" id="ARBA00001974"/>
    </source>
</evidence>
<keyword evidence="4" id="KW-0274">FAD</keyword>
<keyword evidence="8" id="KW-1185">Reference proteome</keyword>
<dbReference type="InterPro" id="IPR036188">
    <property type="entry name" value="FAD/NAD-bd_sf"/>
</dbReference>
<dbReference type="Proteomes" id="UP000245577">
    <property type="component" value="Unassembled WGS sequence"/>
</dbReference>
<proteinExistence type="inferred from homology"/>
<evidence type="ECO:0000313" key="8">
    <source>
        <dbReference type="Proteomes" id="UP000245577"/>
    </source>
</evidence>
<reference evidence="7 8" key="1">
    <citation type="submission" date="2017-03" db="EMBL/GenBank/DDBJ databases">
        <title>Genome sequence of Methanobrevibacter wosei.</title>
        <authorList>
            <person name="Poehlein A."/>
            <person name="Seedorf H."/>
            <person name="Daniel R."/>
        </authorList>
    </citation>
    <scope>NUCLEOTIDE SEQUENCE [LARGE SCALE GENOMIC DNA]</scope>
    <source>
        <strain evidence="7 8">DSM 11979</strain>
    </source>
</reference>
<dbReference type="PRINTS" id="PR00368">
    <property type="entry name" value="FADPNR"/>
</dbReference>
<dbReference type="InterPro" id="IPR016156">
    <property type="entry name" value="FAD/NAD-linked_Rdtase_dimer_sf"/>
</dbReference>
<comment type="similarity">
    <text evidence="2">Belongs to the class-III pyridine nucleotide-disulfide oxidoreductase family.</text>
</comment>
<dbReference type="InterPro" id="IPR050260">
    <property type="entry name" value="FAD-bd_OxRdtase"/>
</dbReference>
<comment type="cofactor">
    <cofactor evidence="1">
        <name>FAD</name>
        <dbReference type="ChEBI" id="CHEBI:57692"/>
    </cofactor>
</comment>
<feature type="domain" description="FAD/NAD(P)-binding" evidence="6">
    <location>
        <begin position="1"/>
        <end position="286"/>
    </location>
</feature>
<dbReference type="GO" id="GO:0016491">
    <property type="term" value="F:oxidoreductase activity"/>
    <property type="evidence" value="ECO:0007669"/>
    <property type="project" value="InterPro"/>
</dbReference>
<evidence type="ECO:0000256" key="3">
    <source>
        <dbReference type="ARBA" id="ARBA00022630"/>
    </source>
</evidence>
<dbReference type="EMBL" id="MZGU01000004">
    <property type="protein sequence ID" value="PWB86314.1"/>
    <property type="molecule type" value="Genomic_DNA"/>
</dbReference>
<dbReference type="SUPFAM" id="SSF55424">
    <property type="entry name" value="FAD/NAD-linked reductases, dimerisation (C-terminal) domain"/>
    <property type="match status" value="1"/>
</dbReference>
<accession>A0A2U1S8C1</accession>
<dbReference type="Pfam" id="PF02852">
    <property type="entry name" value="Pyr_redox_dim"/>
    <property type="match status" value="1"/>
</dbReference>
<dbReference type="AlphaFoldDB" id="A0A2U1S8C1"/>
<dbReference type="InterPro" id="IPR004099">
    <property type="entry name" value="Pyr_nucl-diS_OxRdtase_dimer"/>
</dbReference>
<dbReference type="OrthoDB" id="27922at2157"/>
<sequence>MKVVIVGGGAGGISTASNIRKIDKNIEITVLTRDNNVAYSPCAIPYVLAGKIKSFDDIIMKKPEDYKEKDIDVITEAEVTSVDSNKKAVTYVKEGKEIKLDYDKLVLATGGNPFIPPMNGSDLEGVFQIRNIKDGIKVQEWAKDSKNAIVIGAGLIGIEIAFGLKKLGLNVTITEMLPQIVPRSLDKDMADILTNYLELEGINVVLGQPITDLNGEEKVKSACFGDGTCIDADMVILATGVRPELELAKMAGCEIGRWAILVNERMETSVEDVYAVGDCVESQDLILGANTISHLGTTAVRQSKTLARTITGRKSKFNPVLNSMVSKVGKLEFGAVGLTTSFAQQNNIKPVVEKVEALTRARYYPNAKPMDIKVICDADGRIIGCQIIAEERVAERIDTMTLAITEGLTCFDLSNMEFAYAPPVSMVTDPLVIAVEEVSKKFN</sequence>
<dbReference type="PANTHER" id="PTHR43429:SF3">
    <property type="entry name" value="NITRITE REDUCTASE [NAD(P)H]"/>
    <property type="match status" value="1"/>
</dbReference>
<name>A0A2U1S8C1_9EURY</name>
<dbReference type="PANTHER" id="PTHR43429">
    <property type="entry name" value="PYRIDINE NUCLEOTIDE-DISULFIDE OXIDOREDUCTASE DOMAIN-CONTAINING"/>
    <property type="match status" value="1"/>
</dbReference>
<evidence type="ECO:0000259" key="6">
    <source>
        <dbReference type="Pfam" id="PF07992"/>
    </source>
</evidence>
<dbReference type="Gene3D" id="3.50.50.60">
    <property type="entry name" value="FAD/NAD(P)-binding domain"/>
    <property type="match status" value="2"/>
</dbReference>
<evidence type="ECO:0000256" key="2">
    <source>
        <dbReference type="ARBA" id="ARBA00009130"/>
    </source>
</evidence>
<keyword evidence="3" id="KW-0285">Flavoprotein</keyword>
<evidence type="ECO:0000259" key="5">
    <source>
        <dbReference type="Pfam" id="PF02852"/>
    </source>
</evidence>
<dbReference type="PRINTS" id="PR00411">
    <property type="entry name" value="PNDRDTASEI"/>
</dbReference>
<evidence type="ECO:0000256" key="4">
    <source>
        <dbReference type="ARBA" id="ARBA00022827"/>
    </source>
</evidence>
<gene>
    <name evidence="7" type="primary">nasB</name>
    <name evidence="7" type="ORF">MBBWO_11690</name>
</gene>
<evidence type="ECO:0000313" key="7">
    <source>
        <dbReference type="EMBL" id="PWB86314.1"/>
    </source>
</evidence>
<feature type="domain" description="Pyridine nucleotide-disulphide oxidoreductase dimerisation" evidence="5">
    <location>
        <begin position="329"/>
        <end position="426"/>
    </location>
</feature>
<organism evidence="7 8">
    <name type="scientific">Methanobrevibacter woesei</name>
    <dbReference type="NCBI Taxonomy" id="190976"/>
    <lineage>
        <taxon>Archaea</taxon>
        <taxon>Methanobacteriati</taxon>
        <taxon>Methanobacteriota</taxon>
        <taxon>Methanomada group</taxon>
        <taxon>Methanobacteria</taxon>
        <taxon>Methanobacteriales</taxon>
        <taxon>Methanobacteriaceae</taxon>
        <taxon>Methanobrevibacter</taxon>
    </lineage>
</organism>
<protein>
    <submittedName>
        <fullName evidence="7">Assimilatory nitrate reductase electron transfer subunit</fullName>
    </submittedName>
</protein>
<dbReference type="InterPro" id="IPR023753">
    <property type="entry name" value="FAD/NAD-binding_dom"/>
</dbReference>
<dbReference type="RefSeq" id="WP_116669940.1">
    <property type="nucleotide sequence ID" value="NZ_MZGU01000004.1"/>
</dbReference>